<feature type="signal peptide" evidence="9">
    <location>
        <begin position="1"/>
        <end position="21"/>
    </location>
</feature>
<dbReference type="CDD" id="cd00454">
    <property type="entry name" value="TrHb1_N"/>
    <property type="match status" value="1"/>
</dbReference>
<accession>A0A4Y9S7A6</accession>
<dbReference type="AlphaFoldDB" id="A0A4Y9S7A6"/>
<dbReference type="Pfam" id="PF01152">
    <property type="entry name" value="Bac_globin"/>
    <property type="match status" value="1"/>
</dbReference>
<evidence type="ECO:0000313" key="10">
    <source>
        <dbReference type="EMBL" id="TFW15408.1"/>
    </source>
</evidence>
<dbReference type="SUPFAM" id="SSF46458">
    <property type="entry name" value="Globin-like"/>
    <property type="match status" value="1"/>
</dbReference>
<dbReference type="Gene3D" id="1.10.490.10">
    <property type="entry name" value="Globins"/>
    <property type="match status" value="1"/>
</dbReference>
<dbReference type="Proteomes" id="UP000298438">
    <property type="component" value="Unassembled WGS sequence"/>
</dbReference>
<evidence type="ECO:0000256" key="9">
    <source>
        <dbReference type="SAM" id="SignalP"/>
    </source>
</evidence>
<dbReference type="InterPro" id="IPR012292">
    <property type="entry name" value="Globin/Proto"/>
</dbReference>
<feature type="binding site" description="distal binding residue" evidence="8">
    <location>
        <position position="92"/>
    </location>
    <ligand>
        <name>heme</name>
        <dbReference type="ChEBI" id="CHEBI:30413"/>
    </ligand>
    <ligandPart>
        <name>Fe</name>
        <dbReference type="ChEBI" id="CHEBI:18248"/>
    </ligandPart>
</feature>
<dbReference type="RefSeq" id="WP_135208653.1">
    <property type="nucleotide sequence ID" value="NZ_SPVF01000234.1"/>
</dbReference>
<feature type="binding site" description="proximal binding residue" evidence="7">
    <location>
        <position position="92"/>
    </location>
    <ligand>
        <name>heme</name>
        <dbReference type="ChEBI" id="CHEBI:30413"/>
    </ligand>
    <ligandPart>
        <name>Fe</name>
        <dbReference type="ChEBI" id="CHEBI:18248"/>
    </ligandPart>
</feature>
<evidence type="ECO:0000256" key="2">
    <source>
        <dbReference type="ARBA" id="ARBA00022448"/>
    </source>
</evidence>
<comment type="caution">
    <text evidence="10">The sequence shown here is derived from an EMBL/GenBank/DDBJ whole genome shotgun (WGS) entry which is preliminary data.</text>
</comment>
<evidence type="ECO:0000256" key="3">
    <source>
        <dbReference type="ARBA" id="ARBA00022617"/>
    </source>
</evidence>
<dbReference type="GO" id="GO:0046872">
    <property type="term" value="F:metal ion binding"/>
    <property type="evidence" value="ECO:0007669"/>
    <property type="project" value="UniProtKB-UniRule"/>
</dbReference>
<evidence type="ECO:0000256" key="8">
    <source>
        <dbReference type="PIRSR" id="PIRSR601486-1"/>
    </source>
</evidence>
<sequence>MKLISSVLLVAAALASQAARAADPTLFDQLGGKPGIVKIVDTLLPKLQSDPRIRASFDGIDMHNLSLRLKEQICVVANGPCTYRGKDMKLIHDGLHITDAHFNALVEDLQDAMDESGLSPAVQNRLLARLAPMHRDVVQP</sequence>
<dbReference type="GO" id="GO:0005344">
    <property type="term" value="F:oxygen carrier activity"/>
    <property type="evidence" value="ECO:0007669"/>
    <property type="project" value="UniProtKB-UniRule"/>
</dbReference>
<feature type="chain" id="PRO_5021293914" description="Group 1 truncated hemoglobin" evidence="9">
    <location>
        <begin position="22"/>
        <end position="140"/>
    </location>
</feature>
<keyword evidence="9" id="KW-0732">Signal</keyword>
<dbReference type="GO" id="GO:0020037">
    <property type="term" value="F:heme binding"/>
    <property type="evidence" value="ECO:0007669"/>
    <property type="project" value="InterPro"/>
</dbReference>
<keyword evidence="6" id="KW-0561">Oxygen transport</keyword>
<evidence type="ECO:0000256" key="7">
    <source>
        <dbReference type="PIRSR" id="PIRSR002030-1"/>
    </source>
</evidence>
<evidence type="ECO:0000256" key="6">
    <source>
        <dbReference type="PIRNR" id="PIRNR002030"/>
    </source>
</evidence>
<evidence type="ECO:0000256" key="5">
    <source>
        <dbReference type="ARBA" id="ARBA00023004"/>
    </source>
</evidence>
<keyword evidence="4 6" id="KW-0479">Metal-binding</keyword>
<gene>
    <name evidence="10" type="ORF">E4L96_18305</name>
</gene>
<keyword evidence="11" id="KW-1185">Reference proteome</keyword>
<keyword evidence="2 6" id="KW-0813">Transport</keyword>
<comment type="cofactor">
    <cofactor evidence="7">
        <name>heme</name>
        <dbReference type="ChEBI" id="CHEBI:30413"/>
    </cofactor>
    <text evidence="7">Binds 1 heme group per subunit.</text>
</comment>
<dbReference type="PIRSF" id="PIRSF002030">
    <property type="entry name" value="Globin_Protozoa/Cyanobacteria"/>
    <property type="match status" value="1"/>
</dbReference>
<keyword evidence="3 6" id="KW-0349">Heme</keyword>
<keyword evidence="5 6" id="KW-0408">Iron</keyword>
<protein>
    <recommendedName>
        <fullName evidence="6">Group 1 truncated hemoglobin</fullName>
    </recommendedName>
</protein>
<dbReference type="InterPro" id="IPR009050">
    <property type="entry name" value="Globin-like_sf"/>
</dbReference>
<reference evidence="10 11" key="1">
    <citation type="submission" date="2019-03" db="EMBL/GenBank/DDBJ databases">
        <title>Draft Genome Sequence of Massilia arenosa sp. nov., a Novel Massilia Species Isolated from a Sandy-loam Maize Soil.</title>
        <authorList>
            <person name="Raths R."/>
            <person name="Peta V."/>
            <person name="Bucking H."/>
        </authorList>
    </citation>
    <scope>NUCLEOTIDE SEQUENCE [LARGE SCALE GENOMIC DNA]</scope>
    <source>
        <strain evidence="10 11">MC02</strain>
    </source>
</reference>
<dbReference type="OrthoDB" id="9795814at2"/>
<dbReference type="EMBL" id="SPVF01000234">
    <property type="protein sequence ID" value="TFW15408.1"/>
    <property type="molecule type" value="Genomic_DNA"/>
</dbReference>
<dbReference type="InterPro" id="IPR016339">
    <property type="entry name" value="Hemoglobin_trunc_I"/>
</dbReference>
<proteinExistence type="inferred from homology"/>
<dbReference type="InterPro" id="IPR001486">
    <property type="entry name" value="Hemoglobin_trunc"/>
</dbReference>
<name>A0A4Y9S7A6_9BURK</name>
<evidence type="ECO:0000256" key="4">
    <source>
        <dbReference type="ARBA" id="ARBA00022723"/>
    </source>
</evidence>
<evidence type="ECO:0000313" key="11">
    <source>
        <dbReference type="Proteomes" id="UP000298438"/>
    </source>
</evidence>
<dbReference type="GO" id="GO:0019825">
    <property type="term" value="F:oxygen binding"/>
    <property type="evidence" value="ECO:0007669"/>
    <property type="project" value="InterPro"/>
</dbReference>
<organism evidence="10 11">
    <name type="scientific">Zemynaea arenosa</name>
    <dbReference type="NCBI Taxonomy" id="2561931"/>
    <lineage>
        <taxon>Bacteria</taxon>
        <taxon>Pseudomonadati</taxon>
        <taxon>Pseudomonadota</taxon>
        <taxon>Betaproteobacteria</taxon>
        <taxon>Burkholderiales</taxon>
        <taxon>Oxalobacteraceae</taxon>
        <taxon>Telluria group</taxon>
        <taxon>Zemynaea</taxon>
    </lineage>
</organism>
<evidence type="ECO:0000256" key="1">
    <source>
        <dbReference type="ARBA" id="ARBA00009660"/>
    </source>
</evidence>
<comment type="similarity">
    <text evidence="1 6">Belongs to the truncated hemoglobin family. Group I subfamily.</text>
</comment>